<name>A0A2N3G7A9_9ACTN</name>
<evidence type="ECO:0000256" key="3">
    <source>
        <dbReference type="ARBA" id="ARBA00007353"/>
    </source>
</evidence>
<gene>
    <name evidence="12" type="ORF">CVT63_01800</name>
</gene>
<dbReference type="AlphaFoldDB" id="A0A2N3G7A9"/>
<evidence type="ECO:0000256" key="9">
    <source>
        <dbReference type="ARBA" id="ARBA00048968"/>
    </source>
</evidence>
<evidence type="ECO:0000256" key="8">
    <source>
        <dbReference type="ARBA" id="ARBA00047989"/>
    </source>
</evidence>
<evidence type="ECO:0000256" key="11">
    <source>
        <dbReference type="RuleBase" id="RU361274"/>
    </source>
</evidence>
<comment type="catalytic activity">
    <reaction evidence="8">
        <text>adenosine + H2O + H(+) = inosine + NH4(+)</text>
        <dbReference type="Rhea" id="RHEA:24408"/>
        <dbReference type="ChEBI" id="CHEBI:15377"/>
        <dbReference type="ChEBI" id="CHEBI:15378"/>
        <dbReference type="ChEBI" id="CHEBI:16335"/>
        <dbReference type="ChEBI" id="CHEBI:17596"/>
        <dbReference type="ChEBI" id="CHEBI:28938"/>
        <dbReference type="EC" id="3.5.4.4"/>
    </reaction>
    <physiologicalReaction direction="left-to-right" evidence="8">
        <dbReference type="Rhea" id="RHEA:24409"/>
    </physiologicalReaction>
</comment>
<dbReference type="Proteomes" id="UP000233654">
    <property type="component" value="Unassembled WGS sequence"/>
</dbReference>
<sequence>MFEQVERNGVRVLTSTALEAEVGVRVAFTGRASGAAESLNVSYNVGDDPSLVARNRGLVSEALELPLDRWVLGQQVHGRVVTEVGPLEVGRGAREGHSALPGADGLVTSLEDVSLAVLTADCVPLIFVAPLGNTIGVVHAGWRGVLAGIVSVGLRNVMWPAAGMKCLVGPHIGPCCMDVSEDVADAFEREFHGKDVVQGSKRRSLDLFRACSSQLLAAGVREKDIFNSGFCTMCSGEYFSYRADASCGRQMSIACIVGAR</sequence>
<dbReference type="InterPro" id="IPR038371">
    <property type="entry name" value="Cu_polyphenol_OxRdtase_sf"/>
</dbReference>
<dbReference type="PANTHER" id="PTHR30616">
    <property type="entry name" value="UNCHARACTERIZED PROTEIN YFIH"/>
    <property type="match status" value="1"/>
</dbReference>
<keyword evidence="7" id="KW-0862">Zinc</keyword>
<evidence type="ECO:0000256" key="5">
    <source>
        <dbReference type="ARBA" id="ARBA00022723"/>
    </source>
</evidence>
<dbReference type="GO" id="GO:0017061">
    <property type="term" value="F:S-methyl-5-thioadenosine phosphorylase activity"/>
    <property type="evidence" value="ECO:0007669"/>
    <property type="project" value="UniProtKB-EC"/>
</dbReference>
<dbReference type="NCBIfam" id="TIGR00726">
    <property type="entry name" value="peptidoglycan editing factor PgeF"/>
    <property type="match status" value="1"/>
</dbReference>
<comment type="catalytic activity">
    <reaction evidence="9">
        <text>adenosine + phosphate = alpha-D-ribose 1-phosphate + adenine</text>
        <dbReference type="Rhea" id="RHEA:27642"/>
        <dbReference type="ChEBI" id="CHEBI:16335"/>
        <dbReference type="ChEBI" id="CHEBI:16708"/>
        <dbReference type="ChEBI" id="CHEBI:43474"/>
        <dbReference type="ChEBI" id="CHEBI:57720"/>
        <dbReference type="EC" id="2.4.2.1"/>
    </reaction>
    <physiologicalReaction direction="left-to-right" evidence="9">
        <dbReference type="Rhea" id="RHEA:27643"/>
    </physiologicalReaction>
</comment>
<evidence type="ECO:0000313" key="13">
    <source>
        <dbReference type="Proteomes" id="UP000233654"/>
    </source>
</evidence>
<dbReference type="Gene3D" id="3.60.140.10">
    <property type="entry name" value="CNF1/YfiH-like putative cysteine hydrolases"/>
    <property type="match status" value="1"/>
</dbReference>
<accession>A0A2N3G7A9</accession>
<dbReference type="InterPro" id="IPR003730">
    <property type="entry name" value="Cu_polyphenol_OxRdtase"/>
</dbReference>
<comment type="function">
    <text evidence="2">Purine nucleoside enzyme that catalyzes the phosphorolysis of adenosine and inosine nucleosides, yielding D-ribose 1-phosphate and the respective free bases, adenine and hypoxanthine. Also catalyzes the phosphorolysis of S-methyl-5'-thioadenosine into adenine and S-methyl-5-thio-alpha-D-ribose 1-phosphate. Also has adenosine deaminase activity.</text>
</comment>
<evidence type="ECO:0000256" key="1">
    <source>
        <dbReference type="ARBA" id="ARBA00000553"/>
    </source>
</evidence>
<evidence type="ECO:0000256" key="2">
    <source>
        <dbReference type="ARBA" id="ARBA00003215"/>
    </source>
</evidence>
<keyword evidence="4" id="KW-0808">Transferase</keyword>
<reference evidence="12 13" key="1">
    <citation type="journal article" date="2017" name="ISME J.">
        <title>Potential for microbial H2 and metal transformations associated with novel bacteria and archaea in deep terrestrial subsurface sediments.</title>
        <authorList>
            <person name="Hernsdorf A.W."/>
            <person name="Amano Y."/>
            <person name="Miyakawa K."/>
            <person name="Ise K."/>
            <person name="Suzuki Y."/>
            <person name="Anantharaman K."/>
            <person name="Probst A."/>
            <person name="Burstein D."/>
            <person name="Thomas B.C."/>
            <person name="Banfield J.F."/>
        </authorList>
    </citation>
    <scope>NUCLEOTIDE SEQUENCE [LARGE SCALE GENOMIC DNA]</scope>
    <source>
        <strain evidence="12">HGW-Actinobacteria-3</strain>
    </source>
</reference>
<dbReference type="GO" id="GO:0005507">
    <property type="term" value="F:copper ion binding"/>
    <property type="evidence" value="ECO:0007669"/>
    <property type="project" value="TreeGrafter"/>
</dbReference>
<evidence type="ECO:0000256" key="7">
    <source>
        <dbReference type="ARBA" id="ARBA00022833"/>
    </source>
</evidence>
<organism evidence="12 13">
    <name type="scientific">Candidatus Anoxymicrobium japonicum</name>
    <dbReference type="NCBI Taxonomy" id="2013648"/>
    <lineage>
        <taxon>Bacteria</taxon>
        <taxon>Bacillati</taxon>
        <taxon>Actinomycetota</taxon>
        <taxon>Candidatus Geothermincolia</taxon>
        <taxon>Candidatus Geothermincolales</taxon>
        <taxon>Candidatus Anoxymicrobiaceae</taxon>
        <taxon>Candidatus Anoxymicrobium</taxon>
    </lineage>
</organism>
<dbReference type="GO" id="GO:0016787">
    <property type="term" value="F:hydrolase activity"/>
    <property type="evidence" value="ECO:0007669"/>
    <property type="project" value="UniProtKB-KW"/>
</dbReference>
<evidence type="ECO:0000256" key="10">
    <source>
        <dbReference type="ARBA" id="ARBA00049893"/>
    </source>
</evidence>
<dbReference type="InterPro" id="IPR011324">
    <property type="entry name" value="Cytotoxic_necrot_fac-like_cat"/>
</dbReference>
<dbReference type="EMBL" id="PHEX01000010">
    <property type="protein sequence ID" value="PKQ28606.1"/>
    <property type="molecule type" value="Genomic_DNA"/>
</dbReference>
<comment type="catalytic activity">
    <reaction evidence="10">
        <text>S-methyl-5'-thioadenosine + phosphate = 5-(methylsulfanyl)-alpha-D-ribose 1-phosphate + adenine</text>
        <dbReference type="Rhea" id="RHEA:11852"/>
        <dbReference type="ChEBI" id="CHEBI:16708"/>
        <dbReference type="ChEBI" id="CHEBI:17509"/>
        <dbReference type="ChEBI" id="CHEBI:43474"/>
        <dbReference type="ChEBI" id="CHEBI:58533"/>
        <dbReference type="EC" id="2.4.2.28"/>
    </reaction>
    <physiologicalReaction direction="left-to-right" evidence="10">
        <dbReference type="Rhea" id="RHEA:11853"/>
    </physiologicalReaction>
</comment>
<dbReference type="PANTHER" id="PTHR30616:SF2">
    <property type="entry name" value="PURINE NUCLEOSIDE PHOSPHORYLASE LACC1"/>
    <property type="match status" value="1"/>
</dbReference>
<dbReference type="CDD" id="cd16833">
    <property type="entry name" value="YfiH"/>
    <property type="match status" value="1"/>
</dbReference>
<comment type="similarity">
    <text evidence="3 11">Belongs to the purine nucleoside phosphorylase YfiH/LACC1 family.</text>
</comment>
<protein>
    <recommendedName>
        <fullName evidence="11">Purine nucleoside phosphorylase</fullName>
    </recommendedName>
</protein>
<evidence type="ECO:0000256" key="6">
    <source>
        <dbReference type="ARBA" id="ARBA00022801"/>
    </source>
</evidence>
<dbReference type="SUPFAM" id="SSF64438">
    <property type="entry name" value="CNF1/YfiH-like putative cysteine hydrolases"/>
    <property type="match status" value="1"/>
</dbReference>
<keyword evidence="6" id="KW-0378">Hydrolase</keyword>
<comment type="caution">
    <text evidence="12">The sequence shown here is derived from an EMBL/GenBank/DDBJ whole genome shotgun (WGS) entry which is preliminary data.</text>
</comment>
<dbReference type="Pfam" id="PF02578">
    <property type="entry name" value="Cu-oxidase_4"/>
    <property type="match status" value="1"/>
</dbReference>
<evidence type="ECO:0000256" key="4">
    <source>
        <dbReference type="ARBA" id="ARBA00022679"/>
    </source>
</evidence>
<comment type="catalytic activity">
    <reaction evidence="1">
        <text>inosine + phosphate = alpha-D-ribose 1-phosphate + hypoxanthine</text>
        <dbReference type="Rhea" id="RHEA:27646"/>
        <dbReference type="ChEBI" id="CHEBI:17368"/>
        <dbReference type="ChEBI" id="CHEBI:17596"/>
        <dbReference type="ChEBI" id="CHEBI:43474"/>
        <dbReference type="ChEBI" id="CHEBI:57720"/>
        <dbReference type="EC" id="2.4.2.1"/>
    </reaction>
    <physiologicalReaction direction="left-to-right" evidence="1">
        <dbReference type="Rhea" id="RHEA:27647"/>
    </physiologicalReaction>
</comment>
<evidence type="ECO:0000313" key="12">
    <source>
        <dbReference type="EMBL" id="PKQ28606.1"/>
    </source>
</evidence>
<proteinExistence type="inferred from homology"/>
<keyword evidence="5" id="KW-0479">Metal-binding</keyword>